<dbReference type="RefSeq" id="WP_202957363.1">
    <property type="nucleotide sequence ID" value="NZ_JAPCID010000018.1"/>
</dbReference>
<dbReference type="InterPro" id="IPR011663">
    <property type="entry name" value="UTRA"/>
</dbReference>
<feature type="domain" description="HTH gntR-type" evidence="4">
    <location>
        <begin position="6"/>
        <end position="74"/>
    </location>
</feature>
<dbReference type="SUPFAM" id="SSF64288">
    <property type="entry name" value="Chorismate lyase-like"/>
    <property type="match status" value="1"/>
</dbReference>
<sequence>MTVRRLSLVDQVRRGLLDDLVLGTLSPGDKLPNEDKLGERFGVSRATVREAVLGLLEAGYLTRRHGSGTYVAEAPRSRHPLESIVDYAAAIEAAGHTATVRTLKETVRAATPEEFEHLHADTVTELERVRLADGRPVIYSRDRHPANTASPTHLIRRASAHLMPTLADEHLAQRLDIAPGSPLLQVDQIAYDAPGRAVMLSLEWHVGDAFELILNRRASAD</sequence>
<dbReference type="InterPro" id="IPR000524">
    <property type="entry name" value="Tscrpt_reg_HTH_GntR"/>
</dbReference>
<evidence type="ECO:0000313" key="6">
    <source>
        <dbReference type="Proteomes" id="UP001147700"/>
    </source>
</evidence>
<dbReference type="PROSITE" id="PS50949">
    <property type="entry name" value="HTH_GNTR"/>
    <property type="match status" value="1"/>
</dbReference>
<evidence type="ECO:0000256" key="1">
    <source>
        <dbReference type="ARBA" id="ARBA00023015"/>
    </source>
</evidence>
<dbReference type="InterPro" id="IPR028978">
    <property type="entry name" value="Chorismate_lyase_/UTRA_dom_sf"/>
</dbReference>
<dbReference type="InterPro" id="IPR050679">
    <property type="entry name" value="Bact_HTH_transcr_reg"/>
</dbReference>
<accession>A0ABT4RJP2</accession>
<evidence type="ECO:0000313" key="5">
    <source>
        <dbReference type="EMBL" id="MDA0138777.1"/>
    </source>
</evidence>
<keyword evidence="2" id="KW-0238">DNA-binding</keyword>
<dbReference type="Pfam" id="PF00392">
    <property type="entry name" value="GntR"/>
    <property type="match status" value="1"/>
</dbReference>
<dbReference type="Pfam" id="PF07702">
    <property type="entry name" value="UTRA"/>
    <property type="match status" value="2"/>
</dbReference>
<organism evidence="5 6">
    <name type="scientific">Solirubrobacter deserti</name>
    <dbReference type="NCBI Taxonomy" id="2282478"/>
    <lineage>
        <taxon>Bacteria</taxon>
        <taxon>Bacillati</taxon>
        <taxon>Actinomycetota</taxon>
        <taxon>Thermoleophilia</taxon>
        <taxon>Solirubrobacterales</taxon>
        <taxon>Solirubrobacteraceae</taxon>
        <taxon>Solirubrobacter</taxon>
    </lineage>
</organism>
<dbReference type="SMART" id="SM00345">
    <property type="entry name" value="HTH_GNTR"/>
    <property type="match status" value="1"/>
</dbReference>
<gene>
    <name evidence="5" type="ORF">OJ962_14840</name>
</gene>
<protein>
    <submittedName>
        <fullName evidence="5">GntR family transcriptional regulator</fullName>
    </submittedName>
</protein>
<comment type="caution">
    <text evidence="5">The sequence shown here is derived from an EMBL/GenBank/DDBJ whole genome shotgun (WGS) entry which is preliminary data.</text>
</comment>
<proteinExistence type="predicted"/>
<dbReference type="Gene3D" id="3.40.1410.10">
    <property type="entry name" value="Chorismate lyase-like"/>
    <property type="match status" value="2"/>
</dbReference>
<dbReference type="Proteomes" id="UP001147700">
    <property type="component" value="Unassembled WGS sequence"/>
</dbReference>
<dbReference type="EMBL" id="JAPCID010000018">
    <property type="protein sequence ID" value="MDA0138777.1"/>
    <property type="molecule type" value="Genomic_DNA"/>
</dbReference>
<evidence type="ECO:0000256" key="3">
    <source>
        <dbReference type="ARBA" id="ARBA00023163"/>
    </source>
</evidence>
<dbReference type="SMART" id="SM00866">
    <property type="entry name" value="UTRA"/>
    <property type="match status" value="1"/>
</dbReference>
<evidence type="ECO:0000259" key="4">
    <source>
        <dbReference type="PROSITE" id="PS50949"/>
    </source>
</evidence>
<keyword evidence="1" id="KW-0805">Transcription regulation</keyword>
<keyword evidence="6" id="KW-1185">Reference proteome</keyword>
<dbReference type="PANTHER" id="PTHR44846">
    <property type="entry name" value="MANNOSYL-D-GLYCERATE TRANSPORT/METABOLISM SYSTEM REPRESSOR MNGR-RELATED"/>
    <property type="match status" value="1"/>
</dbReference>
<reference evidence="5" key="1">
    <citation type="submission" date="2022-10" db="EMBL/GenBank/DDBJ databases">
        <title>The WGS of Solirubrobacter sp. CPCC 204708.</title>
        <authorList>
            <person name="Jiang Z."/>
        </authorList>
    </citation>
    <scope>NUCLEOTIDE SEQUENCE</scope>
    <source>
        <strain evidence="5">CPCC 204708</strain>
    </source>
</reference>
<evidence type="ECO:0000256" key="2">
    <source>
        <dbReference type="ARBA" id="ARBA00023125"/>
    </source>
</evidence>
<dbReference type="PRINTS" id="PR00035">
    <property type="entry name" value="HTHGNTR"/>
</dbReference>
<dbReference type="InterPro" id="IPR036388">
    <property type="entry name" value="WH-like_DNA-bd_sf"/>
</dbReference>
<keyword evidence="3" id="KW-0804">Transcription</keyword>
<dbReference type="CDD" id="cd07377">
    <property type="entry name" value="WHTH_GntR"/>
    <property type="match status" value="1"/>
</dbReference>
<dbReference type="SUPFAM" id="SSF46785">
    <property type="entry name" value="Winged helix' DNA-binding domain"/>
    <property type="match status" value="1"/>
</dbReference>
<dbReference type="Gene3D" id="1.10.10.10">
    <property type="entry name" value="Winged helix-like DNA-binding domain superfamily/Winged helix DNA-binding domain"/>
    <property type="match status" value="1"/>
</dbReference>
<dbReference type="InterPro" id="IPR036390">
    <property type="entry name" value="WH_DNA-bd_sf"/>
</dbReference>
<name>A0ABT4RJP2_9ACTN</name>